<keyword evidence="4" id="KW-0408">Iron</keyword>
<protein>
    <submittedName>
        <fullName evidence="8">2Fe-2S ferredoxin</fullName>
    </submittedName>
</protein>
<comment type="similarity">
    <text evidence="1">Belongs to the adrenodoxin/putidaredoxin family.</text>
</comment>
<evidence type="ECO:0000313" key="8">
    <source>
        <dbReference type="EMBL" id="MBB5188989.1"/>
    </source>
</evidence>
<keyword evidence="3" id="KW-0479">Metal-binding</keyword>
<evidence type="ECO:0000313" key="9">
    <source>
        <dbReference type="Proteomes" id="UP000536640"/>
    </source>
</evidence>
<dbReference type="CDD" id="cd00207">
    <property type="entry name" value="fer2"/>
    <property type="match status" value="1"/>
</dbReference>
<keyword evidence="9" id="KW-1185">Reference proteome</keyword>
<comment type="cofactor">
    <cofactor evidence="6">
        <name>[2Fe-2S] cluster</name>
        <dbReference type="ChEBI" id="CHEBI:190135"/>
    </cofactor>
</comment>
<proteinExistence type="inferred from homology"/>
<comment type="caution">
    <text evidence="8">The sequence shown here is derived from an EMBL/GenBank/DDBJ whole genome shotgun (WGS) entry which is preliminary data.</text>
</comment>
<keyword evidence="5" id="KW-0411">Iron-sulfur</keyword>
<sequence length="106" mass="11439">MLKINVIGFDQSKYVIEVEPGTSLMQCIVDEGVPGIDADCGGASACGTCHCFIGDEWIEATGAAGGIEEEMLRMRPDRAKNSRLSCQIDITNELDGLVVNIPEFQM</sequence>
<evidence type="ECO:0000259" key="7">
    <source>
        <dbReference type="PROSITE" id="PS51085"/>
    </source>
</evidence>
<dbReference type="PANTHER" id="PTHR23426">
    <property type="entry name" value="FERREDOXIN/ADRENODOXIN"/>
    <property type="match status" value="1"/>
</dbReference>
<dbReference type="InterPro" id="IPR001055">
    <property type="entry name" value="Adrenodoxin-like"/>
</dbReference>
<dbReference type="Pfam" id="PF00111">
    <property type="entry name" value="Fer2"/>
    <property type="match status" value="1"/>
</dbReference>
<dbReference type="Gene3D" id="3.10.20.30">
    <property type="match status" value="1"/>
</dbReference>
<evidence type="ECO:0000256" key="5">
    <source>
        <dbReference type="ARBA" id="ARBA00023014"/>
    </source>
</evidence>
<dbReference type="RefSeq" id="WP_184464735.1">
    <property type="nucleotide sequence ID" value="NZ_JACHHW010000012.1"/>
</dbReference>
<dbReference type="AlphaFoldDB" id="A0A840R6Q6"/>
<dbReference type="GO" id="GO:0051537">
    <property type="term" value="F:2 iron, 2 sulfur cluster binding"/>
    <property type="evidence" value="ECO:0007669"/>
    <property type="project" value="UniProtKB-KW"/>
</dbReference>
<evidence type="ECO:0000256" key="6">
    <source>
        <dbReference type="ARBA" id="ARBA00034078"/>
    </source>
</evidence>
<evidence type="ECO:0000256" key="2">
    <source>
        <dbReference type="ARBA" id="ARBA00022714"/>
    </source>
</evidence>
<name>A0A840R6Q6_9GAMM</name>
<dbReference type="GO" id="GO:0009055">
    <property type="term" value="F:electron transfer activity"/>
    <property type="evidence" value="ECO:0007669"/>
    <property type="project" value="TreeGrafter"/>
</dbReference>
<evidence type="ECO:0000256" key="1">
    <source>
        <dbReference type="ARBA" id="ARBA00010914"/>
    </source>
</evidence>
<dbReference type="GO" id="GO:0140647">
    <property type="term" value="P:P450-containing electron transport chain"/>
    <property type="evidence" value="ECO:0007669"/>
    <property type="project" value="InterPro"/>
</dbReference>
<dbReference type="SUPFAM" id="SSF54292">
    <property type="entry name" value="2Fe-2S ferredoxin-like"/>
    <property type="match status" value="1"/>
</dbReference>
<gene>
    <name evidence="8" type="ORF">HNQ57_003288</name>
</gene>
<dbReference type="PANTHER" id="PTHR23426:SF65">
    <property type="entry name" value="FERREDOXIN-2, MITOCHONDRIAL"/>
    <property type="match status" value="1"/>
</dbReference>
<dbReference type="InterPro" id="IPR001041">
    <property type="entry name" value="2Fe-2S_ferredoxin-type"/>
</dbReference>
<dbReference type="InterPro" id="IPR012675">
    <property type="entry name" value="Beta-grasp_dom_sf"/>
</dbReference>
<dbReference type="InterPro" id="IPR036010">
    <property type="entry name" value="2Fe-2S_ferredoxin-like_sf"/>
</dbReference>
<reference evidence="8 9" key="1">
    <citation type="submission" date="2020-08" db="EMBL/GenBank/DDBJ databases">
        <title>Genomic Encyclopedia of Type Strains, Phase IV (KMG-IV): sequencing the most valuable type-strain genomes for metagenomic binning, comparative biology and taxonomic classification.</title>
        <authorList>
            <person name="Goeker M."/>
        </authorList>
    </citation>
    <scope>NUCLEOTIDE SEQUENCE [LARGE SCALE GENOMIC DNA]</scope>
    <source>
        <strain evidence="8 9">DSM 25701</strain>
    </source>
</reference>
<organism evidence="8 9">
    <name type="scientific">Zhongshania antarctica</name>
    <dbReference type="NCBI Taxonomy" id="641702"/>
    <lineage>
        <taxon>Bacteria</taxon>
        <taxon>Pseudomonadati</taxon>
        <taxon>Pseudomonadota</taxon>
        <taxon>Gammaproteobacteria</taxon>
        <taxon>Cellvibrionales</taxon>
        <taxon>Spongiibacteraceae</taxon>
        <taxon>Zhongshania</taxon>
    </lineage>
</organism>
<dbReference type="GO" id="GO:0046872">
    <property type="term" value="F:metal ion binding"/>
    <property type="evidence" value="ECO:0007669"/>
    <property type="project" value="UniProtKB-KW"/>
</dbReference>
<accession>A0A840R6Q6</accession>
<dbReference type="Proteomes" id="UP000536640">
    <property type="component" value="Unassembled WGS sequence"/>
</dbReference>
<dbReference type="EMBL" id="JACHHW010000012">
    <property type="protein sequence ID" value="MBB5188989.1"/>
    <property type="molecule type" value="Genomic_DNA"/>
</dbReference>
<keyword evidence="2" id="KW-0001">2Fe-2S</keyword>
<evidence type="ECO:0000256" key="3">
    <source>
        <dbReference type="ARBA" id="ARBA00022723"/>
    </source>
</evidence>
<feature type="domain" description="2Fe-2S ferredoxin-type" evidence="7">
    <location>
        <begin position="2"/>
        <end position="105"/>
    </location>
</feature>
<evidence type="ECO:0000256" key="4">
    <source>
        <dbReference type="ARBA" id="ARBA00023004"/>
    </source>
</evidence>
<dbReference type="PROSITE" id="PS51085">
    <property type="entry name" value="2FE2S_FER_2"/>
    <property type="match status" value="1"/>
</dbReference>